<keyword evidence="9" id="KW-1185">Reference proteome</keyword>
<evidence type="ECO:0000313" key="9">
    <source>
        <dbReference type="Proteomes" id="UP001177140"/>
    </source>
</evidence>
<comment type="caution">
    <text evidence="8">The sequence shown here is derived from an EMBL/GenBank/DDBJ whole genome shotgun (WGS) entry which is preliminary data.</text>
</comment>
<evidence type="ECO:0000259" key="6">
    <source>
        <dbReference type="PROSITE" id="PS50066"/>
    </source>
</evidence>
<gene>
    <name evidence="8" type="ORF">MKW94_012720</name>
</gene>
<dbReference type="SMART" id="SM00432">
    <property type="entry name" value="MADS"/>
    <property type="match status" value="1"/>
</dbReference>
<dbReference type="GO" id="GO:0003677">
    <property type="term" value="F:DNA binding"/>
    <property type="evidence" value="ECO:0007669"/>
    <property type="project" value="UniProtKB-KW"/>
</dbReference>
<evidence type="ECO:0000256" key="5">
    <source>
        <dbReference type="ARBA" id="ARBA00023242"/>
    </source>
</evidence>
<dbReference type="Gene3D" id="3.40.1810.10">
    <property type="entry name" value="Transcription factor, MADS-box"/>
    <property type="match status" value="1"/>
</dbReference>
<evidence type="ECO:0008006" key="10">
    <source>
        <dbReference type="Google" id="ProtNLM"/>
    </source>
</evidence>
<organism evidence="8 9">
    <name type="scientific">Papaver nudicaule</name>
    <name type="common">Iceland poppy</name>
    <dbReference type="NCBI Taxonomy" id="74823"/>
    <lineage>
        <taxon>Eukaryota</taxon>
        <taxon>Viridiplantae</taxon>
        <taxon>Streptophyta</taxon>
        <taxon>Embryophyta</taxon>
        <taxon>Tracheophyta</taxon>
        <taxon>Spermatophyta</taxon>
        <taxon>Magnoliopsida</taxon>
        <taxon>Ranunculales</taxon>
        <taxon>Papaveraceae</taxon>
        <taxon>Papaveroideae</taxon>
        <taxon>Papaver</taxon>
    </lineage>
</organism>
<dbReference type="Proteomes" id="UP001177140">
    <property type="component" value="Unassembled WGS sequence"/>
</dbReference>
<dbReference type="PANTHER" id="PTHR48019">
    <property type="entry name" value="SERUM RESPONSE FACTOR HOMOLOG"/>
    <property type="match status" value="1"/>
</dbReference>
<evidence type="ECO:0000259" key="7">
    <source>
        <dbReference type="PROSITE" id="PS51297"/>
    </source>
</evidence>
<keyword evidence="2" id="KW-0805">Transcription regulation</keyword>
<dbReference type="SUPFAM" id="SSF55455">
    <property type="entry name" value="SRF-like"/>
    <property type="match status" value="1"/>
</dbReference>
<keyword evidence="4" id="KW-0804">Transcription</keyword>
<evidence type="ECO:0000313" key="8">
    <source>
        <dbReference type="EMBL" id="MCL7026984.1"/>
    </source>
</evidence>
<dbReference type="InterPro" id="IPR050142">
    <property type="entry name" value="MADS-box/MEF2_TF"/>
</dbReference>
<dbReference type="InterPro" id="IPR036879">
    <property type="entry name" value="TF_MADSbox_sf"/>
</dbReference>
<protein>
    <recommendedName>
        <fullName evidence="10">PISTILLATA-like protein</fullName>
    </recommendedName>
</protein>
<dbReference type="GO" id="GO:0005634">
    <property type="term" value="C:nucleus"/>
    <property type="evidence" value="ECO:0007669"/>
    <property type="project" value="UniProtKB-SubCell"/>
</dbReference>
<sequence length="188" mass="21359">MKKAKEITVLCDAEVSLVIFSSNGKMSDYYRYQTTSGNKLWDAKHEYLSAEVDRVKKENDNMRMQLRHLNGEDLNSLHPKELIPIESALEDGVAGVIAKQASSKTNTNLKERFRSLKKRIRMLDEENKRLNYTCQQQDVGIDTSNLRSEMDNGAINGYNSQKAAEATRDFQFVFLLVNLKSISCSAAK</sequence>
<keyword evidence="5" id="KW-0539">Nucleus</keyword>
<dbReference type="InterPro" id="IPR002100">
    <property type="entry name" value="TF_MADSbox"/>
</dbReference>
<keyword evidence="3" id="KW-0238">DNA-binding</keyword>
<feature type="domain" description="MADS-box" evidence="6">
    <location>
        <begin position="1"/>
        <end position="33"/>
    </location>
</feature>
<dbReference type="EMBL" id="JAJJMA010063181">
    <property type="protein sequence ID" value="MCL7026984.1"/>
    <property type="molecule type" value="Genomic_DNA"/>
</dbReference>
<comment type="subcellular location">
    <subcellularLocation>
        <location evidence="1">Nucleus</location>
    </subcellularLocation>
</comment>
<reference evidence="8" key="1">
    <citation type="submission" date="2022-03" db="EMBL/GenBank/DDBJ databases">
        <title>A functionally conserved STORR gene fusion in Papaver species that diverged 16.8 million years ago.</title>
        <authorList>
            <person name="Catania T."/>
        </authorList>
    </citation>
    <scope>NUCLEOTIDE SEQUENCE</scope>
    <source>
        <strain evidence="8">S-191538</strain>
    </source>
</reference>
<dbReference type="GO" id="GO:0046983">
    <property type="term" value="F:protein dimerization activity"/>
    <property type="evidence" value="ECO:0007669"/>
    <property type="project" value="InterPro"/>
</dbReference>
<evidence type="ECO:0000256" key="4">
    <source>
        <dbReference type="ARBA" id="ARBA00023163"/>
    </source>
</evidence>
<dbReference type="GO" id="GO:0003700">
    <property type="term" value="F:DNA-binding transcription factor activity"/>
    <property type="evidence" value="ECO:0007669"/>
    <property type="project" value="InterPro"/>
</dbReference>
<dbReference type="InterPro" id="IPR002487">
    <property type="entry name" value="TF_Kbox"/>
</dbReference>
<dbReference type="Pfam" id="PF01486">
    <property type="entry name" value="K-box"/>
    <property type="match status" value="1"/>
</dbReference>
<dbReference type="AlphaFoldDB" id="A0AA41S0I7"/>
<feature type="domain" description="K-box" evidence="7">
    <location>
        <begin position="45"/>
        <end position="140"/>
    </location>
</feature>
<evidence type="ECO:0000256" key="1">
    <source>
        <dbReference type="ARBA" id="ARBA00004123"/>
    </source>
</evidence>
<evidence type="ECO:0000256" key="3">
    <source>
        <dbReference type="ARBA" id="ARBA00023125"/>
    </source>
</evidence>
<dbReference type="PROSITE" id="PS51297">
    <property type="entry name" value="K_BOX"/>
    <property type="match status" value="1"/>
</dbReference>
<dbReference type="PROSITE" id="PS50066">
    <property type="entry name" value="MADS_BOX_2"/>
    <property type="match status" value="1"/>
</dbReference>
<name>A0AA41S0I7_PAPNU</name>
<evidence type="ECO:0000256" key="2">
    <source>
        <dbReference type="ARBA" id="ARBA00023015"/>
    </source>
</evidence>
<accession>A0AA41S0I7</accession>
<proteinExistence type="predicted"/>
<dbReference type="Pfam" id="PF00319">
    <property type="entry name" value="SRF-TF"/>
    <property type="match status" value="1"/>
</dbReference>